<evidence type="ECO:0000313" key="2">
    <source>
        <dbReference type="EMBL" id="KAL1406205.1"/>
    </source>
</evidence>
<dbReference type="EMBL" id="JBBXJM010000006">
    <property type="protein sequence ID" value="KAL1406205.1"/>
    <property type="molecule type" value="Genomic_DNA"/>
</dbReference>
<protein>
    <submittedName>
        <fullName evidence="2">Uncharacterized protein</fullName>
    </submittedName>
</protein>
<feature type="region of interest" description="Disordered" evidence="1">
    <location>
        <begin position="1"/>
        <end position="62"/>
    </location>
</feature>
<accession>A0ABR3PUZ6</accession>
<feature type="compositionally biased region" description="Low complexity" evidence="1">
    <location>
        <begin position="47"/>
        <end position="57"/>
    </location>
</feature>
<keyword evidence="3" id="KW-1185">Reference proteome</keyword>
<evidence type="ECO:0000313" key="3">
    <source>
        <dbReference type="Proteomes" id="UP001565368"/>
    </source>
</evidence>
<dbReference type="RefSeq" id="XP_069206149.1">
    <property type="nucleotide sequence ID" value="XM_069356308.1"/>
</dbReference>
<comment type="caution">
    <text evidence="2">The sequence shown here is derived from an EMBL/GenBank/DDBJ whole genome shotgun (WGS) entry which is preliminary data.</text>
</comment>
<reference evidence="2 3" key="1">
    <citation type="submission" date="2023-08" db="EMBL/GenBank/DDBJ databases">
        <title>Annotated Genome Sequence of Vanrija albida AlHP1.</title>
        <authorList>
            <person name="Herzog R."/>
        </authorList>
    </citation>
    <scope>NUCLEOTIDE SEQUENCE [LARGE SCALE GENOMIC DNA]</scope>
    <source>
        <strain evidence="2 3">AlHP1</strain>
    </source>
</reference>
<organism evidence="2 3">
    <name type="scientific">Vanrija albida</name>
    <dbReference type="NCBI Taxonomy" id="181172"/>
    <lineage>
        <taxon>Eukaryota</taxon>
        <taxon>Fungi</taxon>
        <taxon>Dikarya</taxon>
        <taxon>Basidiomycota</taxon>
        <taxon>Agaricomycotina</taxon>
        <taxon>Tremellomycetes</taxon>
        <taxon>Trichosporonales</taxon>
        <taxon>Trichosporonaceae</taxon>
        <taxon>Vanrija</taxon>
    </lineage>
</organism>
<gene>
    <name evidence="2" type="ORF">Q8F55_007895</name>
</gene>
<name>A0ABR3PUZ6_9TREE</name>
<dbReference type="GeneID" id="95988938"/>
<evidence type="ECO:0000256" key="1">
    <source>
        <dbReference type="SAM" id="MobiDB-lite"/>
    </source>
</evidence>
<dbReference type="Proteomes" id="UP001565368">
    <property type="component" value="Unassembled WGS sequence"/>
</dbReference>
<proteinExistence type="predicted"/>
<sequence length="120" mass="12178">MKREAPDTPSVLSSAPTSPSSSVASPTPAPATKRAKATKATTKKPKPTATKQKAADTNGDFTSKKKAAVVERLFAAGYKATNLAELAKELLNALQAGRKGNLRDKAVAAAAAAASASKEG</sequence>
<feature type="compositionally biased region" description="Basic residues" evidence="1">
    <location>
        <begin position="33"/>
        <end position="46"/>
    </location>
</feature>
<feature type="compositionally biased region" description="Low complexity" evidence="1">
    <location>
        <begin position="8"/>
        <end position="32"/>
    </location>
</feature>